<gene>
    <name evidence="2" type="ORF">ACFQSB_02465</name>
</gene>
<dbReference type="EMBL" id="JBHTCG010000001">
    <property type="protein sequence ID" value="MFC7381053.1"/>
    <property type="molecule type" value="Genomic_DNA"/>
</dbReference>
<dbReference type="SUPFAM" id="SSF53474">
    <property type="entry name" value="alpha/beta-Hydrolases"/>
    <property type="match status" value="1"/>
</dbReference>
<protein>
    <submittedName>
        <fullName evidence="2">Alpha/beta hydrolase</fullName>
    </submittedName>
</protein>
<proteinExistence type="predicted"/>
<dbReference type="RefSeq" id="WP_354915699.1">
    <property type="nucleotide sequence ID" value="NZ_JBHTCG010000001.1"/>
</dbReference>
<dbReference type="PANTHER" id="PTHR48098">
    <property type="entry name" value="ENTEROCHELIN ESTERASE-RELATED"/>
    <property type="match status" value="1"/>
</dbReference>
<evidence type="ECO:0000256" key="1">
    <source>
        <dbReference type="SAM" id="Phobius"/>
    </source>
</evidence>
<dbReference type="Gene3D" id="3.40.50.1820">
    <property type="entry name" value="alpha/beta hydrolase"/>
    <property type="match status" value="1"/>
</dbReference>
<keyword evidence="3" id="KW-1185">Reference proteome</keyword>
<comment type="caution">
    <text evidence="2">The sequence shown here is derived from an EMBL/GenBank/DDBJ whole genome shotgun (WGS) entry which is preliminary data.</text>
</comment>
<evidence type="ECO:0000313" key="2">
    <source>
        <dbReference type="EMBL" id="MFC7381053.1"/>
    </source>
</evidence>
<feature type="transmembrane region" description="Helical" evidence="1">
    <location>
        <begin position="39"/>
        <end position="61"/>
    </location>
</feature>
<accession>A0ABW2NZV5</accession>
<dbReference type="InterPro" id="IPR000801">
    <property type="entry name" value="Esterase-like"/>
</dbReference>
<name>A0ABW2NZV5_9ACTN</name>
<keyword evidence="1" id="KW-0472">Membrane</keyword>
<reference evidence="3" key="1">
    <citation type="journal article" date="2019" name="Int. J. Syst. Evol. Microbiol.">
        <title>The Global Catalogue of Microorganisms (GCM) 10K type strain sequencing project: providing services to taxonomists for standard genome sequencing and annotation.</title>
        <authorList>
            <consortium name="The Broad Institute Genomics Platform"/>
            <consortium name="The Broad Institute Genome Sequencing Center for Infectious Disease"/>
            <person name="Wu L."/>
            <person name="Ma J."/>
        </authorList>
    </citation>
    <scope>NUCLEOTIDE SEQUENCE [LARGE SCALE GENOMIC DNA]</scope>
    <source>
        <strain evidence="3">CECT 7649</strain>
    </source>
</reference>
<keyword evidence="1" id="KW-1133">Transmembrane helix</keyword>
<organism evidence="2 3">
    <name type="scientific">Sphaerisporangium rhizosphaerae</name>
    <dbReference type="NCBI Taxonomy" id="2269375"/>
    <lineage>
        <taxon>Bacteria</taxon>
        <taxon>Bacillati</taxon>
        <taxon>Actinomycetota</taxon>
        <taxon>Actinomycetes</taxon>
        <taxon>Streptosporangiales</taxon>
        <taxon>Streptosporangiaceae</taxon>
        <taxon>Sphaerisporangium</taxon>
    </lineage>
</organism>
<dbReference type="InterPro" id="IPR029058">
    <property type="entry name" value="AB_hydrolase_fold"/>
</dbReference>
<sequence length="392" mass="41951">MGLTALKLELLMCLLAVAGLVTSAWWVWPRLSVRTWPAVIGRVAVLLGNQVLILVALALALNNYFGFYGSWSDLLGADDGVAAPIVSDAGDPGQAGRQIGGVQVVRTARVPPIEGHKGHPGGRLEQVVISGGASGLSAPAYVYLPPQYFEKKHVHTRFPVIVALTGYPGDARNLLTRMNMPAVAAMAIERHEMAPTVLVLMRPTVAPPRDTECMDVPGGPKVETYFAQDVRESMAGAFRVGTDAASWGIMGTSTGGFCALKISMRHPEAYSAVASLSGYFRAPTDATTGDLFGGDRRLQNENDLMWRLANLPPPPITALVTTSELGESNYRPTLDFLAAVRPPMRASSLILPSGGHNFNTWNRELPQALPWLAQQLHHPAEGHGGATPTPRS</sequence>
<dbReference type="InterPro" id="IPR050583">
    <property type="entry name" value="Mycobacterial_A85_antigen"/>
</dbReference>
<dbReference type="PANTHER" id="PTHR48098:SF1">
    <property type="entry name" value="DIACYLGLYCEROL ACYLTRANSFERASE_MYCOLYLTRANSFERASE AG85A"/>
    <property type="match status" value="1"/>
</dbReference>
<dbReference type="Proteomes" id="UP001596496">
    <property type="component" value="Unassembled WGS sequence"/>
</dbReference>
<keyword evidence="1" id="KW-0812">Transmembrane</keyword>
<dbReference type="GO" id="GO:0016787">
    <property type="term" value="F:hydrolase activity"/>
    <property type="evidence" value="ECO:0007669"/>
    <property type="project" value="UniProtKB-KW"/>
</dbReference>
<keyword evidence="2" id="KW-0378">Hydrolase</keyword>
<dbReference type="Pfam" id="PF00756">
    <property type="entry name" value="Esterase"/>
    <property type="match status" value="1"/>
</dbReference>
<evidence type="ECO:0000313" key="3">
    <source>
        <dbReference type="Proteomes" id="UP001596496"/>
    </source>
</evidence>